<dbReference type="Pfam" id="PF02482">
    <property type="entry name" value="Ribosomal_S30AE"/>
    <property type="match status" value="1"/>
</dbReference>
<feature type="domain" description="Sigma 54 modulation/S30EA ribosomal protein C-terminal" evidence="3">
    <location>
        <begin position="127"/>
        <end position="171"/>
    </location>
</feature>
<keyword evidence="5" id="KW-1185">Reference proteome</keyword>
<protein>
    <submittedName>
        <fullName evidence="4">Ribosome-associated translation inhibitor RaiA</fullName>
    </submittedName>
</protein>
<organism evidence="4 5">
    <name type="scientific">Candidatus Nephthysia bennettiae</name>
    <dbReference type="NCBI Taxonomy" id="3127016"/>
    <lineage>
        <taxon>Bacteria</taxon>
        <taxon>Bacillati</taxon>
        <taxon>Candidatus Dormiibacterota</taxon>
        <taxon>Candidatus Dormibacteria</taxon>
        <taxon>Candidatus Dormibacterales</taxon>
        <taxon>Candidatus Dormibacteraceae</taxon>
        <taxon>Candidatus Nephthysia</taxon>
    </lineage>
</organism>
<dbReference type="EMBL" id="JAEKNR010000095">
    <property type="protein sequence ID" value="MBJ7598133.1"/>
    <property type="molecule type" value="Genomic_DNA"/>
</dbReference>
<proteinExistence type="predicted"/>
<dbReference type="Gene3D" id="3.30.160.100">
    <property type="entry name" value="Ribosome hibernation promotion factor-like"/>
    <property type="match status" value="1"/>
</dbReference>
<dbReference type="SUPFAM" id="SSF69754">
    <property type="entry name" value="Ribosome binding protein Y (YfiA homologue)"/>
    <property type="match status" value="1"/>
</dbReference>
<gene>
    <name evidence="4" type="primary">raiA</name>
    <name evidence="4" type="ORF">JF922_08615</name>
</gene>
<comment type="caution">
    <text evidence="4">The sequence shown here is derived from an EMBL/GenBank/DDBJ whole genome shotgun (WGS) entry which is preliminary data.</text>
</comment>
<dbReference type="Proteomes" id="UP000612893">
    <property type="component" value="Unassembled WGS sequence"/>
</dbReference>
<dbReference type="InterPro" id="IPR003489">
    <property type="entry name" value="RHF/RaiA"/>
</dbReference>
<dbReference type="CDD" id="cd00552">
    <property type="entry name" value="RaiA"/>
    <property type="match status" value="1"/>
</dbReference>
<dbReference type="GO" id="GO:0022627">
    <property type="term" value="C:cytosolic small ribosomal subunit"/>
    <property type="evidence" value="ECO:0007669"/>
    <property type="project" value="TreeGrafter"/>
</dbReference>
<feature type="coiled-coil region" evidence="2">
    <location>
        <begin position="79"/>
        <end position="106"/>
    </location>
</feature>
<evidence type="ECO:0000256" key="1">
    <source>
        <dbReference type="ARBA" id="ARBA00022845"/>
    </source>
</evidence>
<dbReference type="InterPro" id="IPR032528">
    <property type="entry name" value="Ribosom_S30AE_C"/>
</dbReference>
<dbReference type="GO" id="GO:0043024">
    <property type="term" value="F:ribosomal small subunit binding"/>
    <property type="evidence" value="ECO:0007669"/>
    <property type="project" value="TreeGrafter"/>
</dbReference>
<evidence type="ECO:0000259" key="3">
    <source>
        <dbReference type="Pfam" id="PF16321"/>
    </source>
</evidence>
<accession>A0A934K9E4</accession>
<dbReference type="GO" id="GO:0045900">
    <property type="term" value="P:negative regulation of translational elongation"/>
    <property type="evidence" value="ECO:0007669"/>
    <property type="project" value="TreeGrafter"/>
</dbReference>
<evidence type="ECO:0000313" key="5">
    <source>
        <dbReference type="Proteomes" id="UP000612893"/>
    </source>
</evidence>
<dbReference type="NCBIfam" id="TIGR00741">
    <property type="entry name" value="yfiA"/>
    <property type="match status" value="1"/>
</dbReference>
<dbReference type="InterPro" id="IPR038416">
    <property type="entry name" value="Ribosom_S30AE_C_sf"/>
</dbReference>
<name>A0A934K9E4_9BACT</name>
<dbReference type="PANTHER" id="PTHR33231">
    <property type="entry name" value="30S RIBOSOMAL PROTEIN"/>
    <property type="match status" value="1"/>
</dbReference>
<dbReference type="Gene3D" id="3.30.505.50">
    <property type="entry name" value="Sigma 54 modulation/S30EA ribosomal protein, C-terminal domain"/>
    <property type="match status" value="1"/>
</dbReference>
<evidence type="ECO:0000256" key="2">
    <source>
        <dbReference type="SAM" id="Coils"/>
    </source>
</evidence>
<sequence>MKVVVHDRTEELPARVRAYAEQRLLRVARHFDRVVEAEVEFETESRRGGSAFCAVQINVRMDGRRHPLAQAREIATDPKAALDLALDKVDRQVVKLKEKIKVEKKRPAAAPLAEVDRERDPGPEYIRVKLRPETLEDAIAALDTAAQPFYVYLDEETGAVNVCFRRSDGGVAVIEPVVP</sequence>
<dbReference type="PANTHER" id="PTHR33231:SF1">
    <property type="entry name" value="30S RIBOSOMAL PROTEIN"/>
    <property type="match status" value="1"/>
</dbReference>
<dbReference type="RefSeq" id="WP_338200888.1">
    <property type="nucleotide sequence ID" value="NZ_JAEKNR010000095.1"/>
</dbReference>
<keyword evidence="1" id="KW-0810">Translation regulation</keyword>
<dbReference type="InterPro" id="IPR036567">
    <property type="entry name" value="RHF-like"/>
</dbReference>
<keyword evidence="2" id="KW-0175">Coiled coil</keyword>
<dbReference type="Pfam" id="PF16321">
    <property type="entry name" value="Ribosom_S30AE_C"/>
    <property type="match status" value="1"/>
</dbReference>
<evidence type="ECO:0000313" key="4">
    <source>
        <dbReference type="EMBL" id="MBJ7598133.1"/>
    </source>
</evidence>
<reference evidence="4" key="1">
    <citation type="submission" date="2020-10" db="EMBL/GenBank/DDBJ databases">
        <title>Ca. Dormibacterota MAGs.</title>
        <authorList>
            <person name="Montgomery K."/>
        </authorList>
    </citation>
    <scope>NUCLEOTIDE SEQUENCE [LARGE SCALE GENOMIC DNA]</scope>
    <source>
        <strain evidence="4">SC8812_S17_10</strain>
    </source>
</reference>
<dbReference type="InterPro" id="IPR050574">
    <property type="entry name" value="HPF/YfiA_ribosome-assoc"/>
</dbReference>
<dbReference type="AlphaFoldDB" id="A0A934K9E4"/>